<reference evidence="2" key="1">
    <citation type="submission" date="2006-04" db="EMBL/GenBank/DDBJ databases">
        <authorList>
            <person name="Underwood B.A."/>
            <person name="Xiao Y."/>
            <person name="Moskal W."/>
            <person name="Monaghan E."/>
            <person name="Wang W."/>
            <person name="Redman J."/>
            <person name="Wu H.C."/>
            <person name="Utterback T."/>
            <person name="Town C.D."/>
        </authorList>
    </citation>
    <scope>NUCLEOTIDE SEQUENCE</scope>
</reference>
<dbReference type="ExpressionAtlas" id="Q1G2Y7">
    <property type="expression patterns" value="baseline and differential"/>
</dbReference>
<organism evidence="2">
    <name type="scientific">Arabidopsis thaliana</name>
    <name type="common">Mouse-ear cress</name>
    <dbReference type="NCBI Taxonomy" id="3702"/>
    <lineage>
        <taxon>Eukaryota</taxon>
        <taxon>Viridiplantae</taxon>
        <taxon>Streptophyta</taxon>
        <taxon>Embryophyta</taxon>
        <taxon>Tracheophyta</taxon>
        <taxon>Spermatophyta</taxon>
        <taxon>Magnoliopsida</taxon>
        <taxon>eudicotyledons</taxon>
        <taxon>Gunneridae</taxon>
        <taxon>Pentapetalae</taxon>
        <taxon>rosids</taxon>
        <taxon>malvids</taxon>
        <taxon>Brassicales</taxon>
        <taxon>Brassicaceae</taxon>
        <taxon>Camelineae</taxon>
        <taxon>Arabidopsis</taxon>
    </lineage>
</organism>
<protein>
    <submittedName>
        <fullName evidence="2">Uncharacterized protein</fullName>
    </submittedName>
</protein>
<feature type="region of interest" description="Disordered" evidence="1">
    <location>
        <begin position="38"/>
        <end position="72"/>
    </location>
</feature>
<dbReference type="AlphaFoldDB" id="Q1G2Y7"/>
<sequence>MKTMKSPAKIGESRFLGNISTSSIRNLLPRSIYAKQKSIQNADTKKSFRSNDENSPPCDPNIQTNHHLNNDDDLHLKKKSPQKVFPSATQQILPKESTQFEAKSVLVTRANSMANEITEEDDSLGHQIRDLKEELIRTKSDGYKPDGSKNGYFVRESLSQLRNSINKSLVMSCENRQGSEKETMYEEEYDDDVVELSKHKTEMSTMKQYLAESKLPGSALEAWFKENEQEEEEEHVSSSEHRTGVVSYDNYTDDQAWRSEFGAIYQDHDHHY</sequence>
<evidence type="ECO:0000313" key="2">
    <source>
        <dbReference type="EMBL" id="ABF59170.1"/>
    </source>
</evidence>
<dbReference type="TAIR" id="AT5G55520"/>
<dbReference type="EMBL" id="DQ492241">
    <property type="protein sequence ID" value="ABF59170.1"/>
    <property type="molecule type" value="mRNA"/>
</dbReference>
<evidence type="ECO:0000256" key="1">
    <source>
        <dbReference type="SAM" id="MobiDB-lite"/>
    </source>
</evidence>
<proteinExistence type="evidence at transcript level"/>
<feature type="region of interest" description="Disordered" evidence="1">
    <location>
        <begin position="225"/>
        <end position="244"/>
    </location>
</feature>
<feature type="compositionally biased region" description="Basic and acidic residues" evidence="1">
    <location>
        <begin position="43"/>
        <end position="52"/>
    </location>
</feature>
<accession>Q1G2Y7</accession>
<gene>
    <name evidence="2" type="ordered locus">At5g55520</name>
</gene>
<name>Q1G2Y7_ARATH</name>